<organism evidence="4 5">
    <name type="scientific">Acidisphaera rubrifaciens HS-AP3</name>
    <dbReference type="NCBI Taxonomy" id="1231350"/>
    <lineage>
        <taxon>Bacteria</taxon>
        <taxon>Pseudomonadati</taxon>
        <taxon>Pseudomonadota</taxon>
        <taxon>Alphaproteobacteria</taxon>
        <taxon>Acetobacterales</taxon>
        <taxon>Acetobacteraceae</taxon>
        <taxon>Acidisphaera</taxon>
    </lineage>
</organism>
<reference evidence="4 5" key="1">
    <citation type="submission" date="2012-11" db="EMBL/GenBank/DDBJ databases">
        <title>Whole genome sequence of Acidisphaera rubrifaciens HS-AP3.</title>
        <authorList>
            <person name="Azuma Y."/>
            <person name="Higashiura N."/>
            <person name="Hirakawa H."/>
            <person name="Matsushita K."/>
        </authorList>
    </citation>
    <scope>NUCLEOTIDE SEQUENCE [LARGE SCALE GENOMIC DNA]</scope>
    <source>
        <strain evidence="4 5">HS-AP3</strain>
    </source>
</reference>
<evidence type="ECO:0000256" key="3">
    <source>
        <dbReference type="RuleBase" id="RU003707"/>
    </source>
</evidence>
<dbReference type="InterPro" id="IPR029045">
    <property type="entry name" value="ClpP/crotonase-like_dom_sf"/>
</dbReference>
<evidence type="ECO:0000256" key="1">
    <source>
        <dbReference type="ARBA" id="ARBA00005254"/>
    </source>
</evidence>
<accession>A0A0D6P5H6</accession>
<dbReference type="InterPro" id="IPR014748">
    <property type="entry name" value="Enoyl-CoA_hydra_C"/>
</dbReference>
<sequence>MQATMESLSAEDDLRCVVLRGAGGEAFCAGADIKAFRAERGSRAREDVYGAVLHHSMQSVRLCRHPVVAMIQGFCLGGGAGIATMCDFRVGGEGIRMGITARNLGIWYPYAEIDPIIQLAGTGVASEMLIEGRIFTGREAYEKGLLSRVVADADVESEAMALAERIGTGSPLSARFHKAAIRKLRGALPITPEEDLAVNGFVDTEDFKAASEAFLAKRKPVWKGR</sequence>
<gene>
    <name evidence="4" type="ORF">Asru_0219_09</name>
</gene>
<comment type="caution">
    <text evidence="4">The sequence shown here is derived from an EMBL/GenBank/DDBJ whole genome shotgun (WGS) entry which is preliminary data.</text>
</comment>
<evidence type="ECO:0000313" key="5">
    <source>
        <dbReference type="Proteomes" id="UP000032680"/>
    </source>
</evidence>
<dbReference type="CDD" id="cd06558">
    <property type="entry name" value="crotonase-like"/>
    <property type="match status" value="1"/>
</dbReference>
<dbReference type="AlphaFoldDB" id="A0A0D6P5H6"/>
<dbReference type="GO" id="GO:0016829">
    <property type="term" value="F:lyase activity"/>
    <property type="evidence" value="ECO:0007669"/>
    <property type="project" value="UniProtKB-KW"/>
</dbReference>
<keyword evidence="2" id="KW-0456">Lyase</keyword>
<dbReference type="Pfam" id="PF00378">
    <property type="entry name" value="ECH_1"/>
    <property type="match status" value="1"/>
</dbReference>
<dbReference type="Gene3D" id="1.10.12.10">
    <property type="entry name" value="Lyase 2-enoyl-coa Hydratase, Chain A, domain 2"/>
    <property type="match status" value="1"/>
</dbReference>
<dbReference type="EMBL" id="BANB01000219">
    <property type="protein sequence ID" value="GAN77025.1"/>
    <property type="molecule type" value="Genomic_DNA"/>
</dbReference>
<dbReference type="Proteomes" id="UP000032680">
    <property type="component" value="Unassembled WGS sequence"/>
</dbReference>
<dbReference type="PROSITE" id="PS00166">
    <property type="entry name" value="ENOYL_COA_HYDRATASE"/>
    <property type="match status" value="1"/>
</dbReference>
<dbReference type="InterPro" id="IPR018376">
    <property type="entry name" value="Enoyl-CoA_hyd/isom_CS"/>
</dbReference>
<evidence type="ECO:0000313" key="4">
    <source>
        <dbReference type="EMBL" id="GAN77025.1"/>
    </source>
</evidence>
<dbReference type="PANTHER" id="PTHR11941:SF54">
    <property type="entry name" value="ENOYL-COA HYDRATASE, MITOCHONDRIAL"/>
    <property type="match status" value="1"/>
</dbReference>
<dbReference type="GO" id="GO:0006635">
    <property type="term" value="P:fatty acid beta-oxidation"/>
    <property type="evidence" value="ECO:0007669"/>
    <property type="project" value="TreeGrafter"/>
</dbReference>
<evidence type="ECO:0000256" key="2">
    <source>
        <dbReference type="ARBA" id="ARBA00023239"/>
    </source>
</evidence>
<dbReference type="SUPFAM" id="SSF52096">
    <property type="entry name" value="ClpP/crotonase"/>
    <property type="match status" value="1"/>
</dbReference>
<dbReference type="Gene3D" id="3.90.226.10">
    <property type="entry name" value="2-enoyl-CoA Hydratase, Chain A, domain 1"/>
    <property type="match status" value="1"/>
</dbReference>
<dbReference type="InterPro" id="IPR001753">
    <property type="entry name" value="Enoyl-CoA_hydra/iso"/>
</dbReference>
<keyword evidence="5" id="KW-1185">Reference proteome</keyword>
<comment type="similarity">
    <text evidence="1 3">Belongs to the enoyl-CoA hydratase/isomerase family.</text>
</comment>
<name>A0A0D6P5H6_9PROT</name>
<dbReference type="PANTHER" id="PTHR11941">
    <property type="entry name" value="ENOYL-COA HYDRATASE-RELATED"/>
    <property type="match status" value="1"/>
</dbReference>
<protein>
    <submittedName>
        <fullName evidence="4">Enoyl-CoA hydratase</fullName>
    </submittedName>
</protein>
<proteinExistence type="inferred from homology"/>